<accession>A0A4Z2HIR6</accession>
<dbReference type="AlphaFoldDB" id="A0A4Z2HIR6"/>
<organism evidence="1 2">
    <name type="scientific">Liparis tanakae</name>
    <name type="common">Tanaka's snailfish</name>
    <dbReference type="NCBI Taxonomy" id="230148"/>
    <lineage>
        <taxon>Eukaryota</taxon>
        <taxon>Metazoa</taxon>
        <taxon>Chordata</taxon>
        <taxon>Craniata</taxon>
        <taxon>Vertebrata</taxon>
        <taxon>Euteleostomi</taxon>
        <taxon>Actinopterygii</taxon>
        <taxon>Neopterygii</taxon>
        <taxon>Teleostei</taxon>
        <taxon>Neoteleostei</taxon>
        <taxon>Acanthomorphata</taxon>
        <taxon>Eupercaria</taxon>
        <taxon>Perciformes</taxon>
        <taxon>Cottioidei</taxon>
        <taxon>Cottales</taxon>
        <taxon>Liparidae</taxon>
        <taxon>Liparis</taxon>
    </lineage>
</organism>
<keyword evidence="2" id="KW-1185">Reference proteome</keyword>
<dbReference type="Proteomes" id="UP000314294">
    <property type="component" value="Unassembled WGS sequence"/>
</dbReference>
<sequence>MEVPHGSVISACFECGLSALPFDPTTSNDPLHFSGPLVTEGASMENTAGNCKRQRTSLPPVQKTKPESQLLRLTGVMIKGAALLPPSLAPGLKNGKSFSVKVHPGKE</sequence>
<dbReference type="EMBL" id="SRLO01000245">
    <property type="protein sequence ID" value="TNN64833.1"/>
    <property type="molecule type" value="Genomic_DNA"/>
</dbReference>
<proteinExistence type="predicted"/>
<gene>
    <name evidence="1" type="ORF">EYF80_024924</name>
</gene>
<reference evidence="1 2" key="1">
    <citation type="submission" date="2019-03" db="EMBL/GenBank/DDBJ databases">
        <title>First draft genome of Liparis tanakae, snailfish: a comprehensive survey of snailfish specific genes.</title>
        <authorList>
            <person name="Kim W."/>
            <person name="Song I."/>
            <person name="Jeong J.-H."/>
            <person name="Kim D."/>
            <person name="Kim S."/>
            <person name="Ryu S."/>
            <person name="Song J.Y."/>
            <person name="Lee S.K."/>
        </authorList>
    </citation>
    <scope>NUCLEOTIDE SEQUENCE [LARGE SCALE GENOMIC DNA]</scope>
    <source>
        <tissue evidence="1">Muscle</tissue>
    </source>
</reference>
<evidence type="ECO:0000313" key="1">
    <source>
        <dbReference type="EMBL" id="TNN64833.1"/>
    </source>
</evidence>
<evidence type="ECO:0000313" key="2">
    <source>
        <dbReference type="Proteomes" id="UP000314294"/>
    </source>
</evidence>
<protein>
    <submittedName>
        <fullName evidence="1">Uncharacterized protein</fullName>
    </submittedName>
</protein>
<name>A0A4Z2HIR6_9TELE</name>
<comment type="caution">
    <text evidence="1">The sequence shown here is derived from an EMBL/GenBank/DDBJ whole genome shotgun (WGS) entry which is preliminary data.</text>
</comment>